<evidence type="ECO:0000313" key="1">
    <source>
        <dbReference type="EMBL" id="KAL3391676.1"/>
    </source>
</evidence>
<gene>
    <name evidence="1" type="ORF">TKK_013604</name>
</gene>
<keyword evidence="2" id="KW-1185">Reference proteome</keyword>
<dbReference type="AlphaFoldDB" id="A0ABD2WGD5"/>
<name>A0ABD2WGD5_9HYME</name>
<sequence>MESCIVRVGGDGGGASFRQKSRIIHINVHRHDEKIYHLIVFSFCLMAESEKSSLPSDDVGSSKVHEREWKKYFLNTG</sequence>
<proteinExistence type="predicted"/>
<accession>A0ABD2WGD5</accession>
<organism evidence="1 2">
    <name type="scientific">Trichogramma kaykai</name>
    <dbReference type="NCBI Taxonomy" id="54128"/>
    <lineage>
        <taxon>Eukaryota</taxon>
        <taxon>Metazoa</taxon>
        <taxon>Ecdysozoa</taxon>
        <taxon>Arthropoda</taxon>
        <taxon>Hexapoda</taxon>
        <taxon>Insecta</taxon>
        <taxon>Pterygota</taxon>
        <taxon>Neoptera</taxon>
        <taxon>Endopterygota</taxon>
        <taxon>Hymenoptera</taxon>
        <taxon>Apocrita</taxon>
        <taxon>Proctotrupomorpha</taxon>
        <taxon>Chalcidoidea</taxon>
        <taxon>Trichogrammatidae</taxon>
        <taxon>Trichogramma</taxon>
    </lineage>
</organism>
<dbReference type="Proteomes" id="UP001627154">
    <property type="component" value="Unassembled WGS sequence"/>
</dbReference>
<evidence type="ECO:0000313" key="2">
    <source>
        <dbReference type="Proteomes" id="UP001627154"/>
    </source>
</evidence>
<reference evidence="1 2" key="1">
    <citation type="journal article" date="2024" name="bioRxiv">
        <title>A reference genome for Trichogramma kaykai: A tiny desert-dwelling parasitoid wasp with competing sex-ratio distorters.</title>
        <authorList>
            <person name="Culotta J."/>
            <person name="Lindsey A.R."/>
        </authorList>
    </citation>
    <scope>NUCLEOTIDE SEQUENCE [LARGE SCALE GENOMIC DNA]</scope>
    <source>
        <strain evidence="1 2">KSX58</strain>
    </source>
</reference>
<protein>
    <submittedName>
        <fullName evidence="1">Uncharacterized protein</fullName>
    </submittedName>
</protein>
<dbReference type="EMBL" id="JBJJXI010000108">
    <property type="protein sequence ID" value="KAL3391676.1"/>
    <property type="molecule type" value="Genomic_DNA"/>
</dbReference>
<comment type="caution">
    <text evidence="1">The sequence shown here is derived from an EMBL/GenBank/DDBJ whole genome shotgun (WGS) entry which is preliminary data.</text>
</comment>